<gene>
    <name evidence="3" type="ORF">HUG15_03285</name>
</gene>
<feature type="domain" description="XdhC Rossmann" evidence="2">
    <location>
        <begin position="194"/>
        <end position="329"/>
    </location>
</feature>
<protein>
    <submittedName>
        <fullName evidence="3">XdhC family protein</fullName>
    </submittedName>
</protein>
<accession>A0A7T6Z0M4</accession>
<evidence type="ECO:0000259" key="1">
    <source>
        <dbReference type="Pfam" id="PF02625"/>
    </source>
</evidence>
<evidence type="ECO:0000313" key="3">
    <source>
        <dbReference type="EMBL" id="QQK74724.1"/>
    </source>
</evidence>
<dbReference type="Pfam" id="PF13478">
    <property type="entry name" value="XdhC_C"/>
    <property type="match status" value="1"/>
</dbReference>
<dbReference type="RefSeq" id="WP_200126997.1">
    <property type="nucleotide sequence ID" value="NZ_CP054705.1"/>
</dbReference>
<dbReference type="AlphaFoldDB" id="A0A7T6Z0M4"/>
<keyword evidence="4" id="KW-1185">Reference proteome</keyword>
<dbReference type="InterPro" id="IPR003777">
    <property type="entry name" value="XdhC_CoxI"/>
</dbReference>
<sequence length="349" mass="38933">MSLIGEARAMMRYIEQAWNRGCRAALLTIANVQGSSYRQPGAKMMVTSDEVMHGNLSGGCLEADLREWAKKAIKDGEPLLKGYNLSDTDVWSLGIGCKGSIEVWITPVNKENCFWKVYQDGINKNKHVSLIAEIPSGAKLLLDENKNTLIRDGDVPEELIEHEHNTSLYHKKTNTIVYEGRQFLIDPINLNEELIISGAGHDAVPVVELAAKVGFDVTVLDPRETFNNMDRFPKASHLVKDPEDTDPTRLAKKWWVIMNHQQLRDEACLKLAVNSQAQYIGVLGPLKRTREMLDNINQNFNDGPIHAPVGHDLAAETIDEVAVSIISELMAVRGKRSGQSLHGKQKIHN</sequence>
<feature type="domain" description="XdhC- CoxI" evidence="1">
    <location>
        <begin position="18"/>
        <end position="81"/>
    </location>
</feature>
<evidence type="ECO:0000259" key="2">
    <source>
        <dbReference type="Pfam" id="PF13478"/>
    </source>
</evidence>
<dbReference type="EMBL" id="CP054705">
    <property type="protein sequence ID" value="QQK74724.1"/>
    <property type="molecule type" value="Genomic_DNA"/>
</dbReference>
<reference evidence="3 4" key="1">
    <citation type="submission" date="2020-06" db="EMBL/GenBank/DDBJ databases">
        <title>Genomic analysis of Salicibibacter sp. NKC5-3.</title>
        <authorList>
            <person name="Oh Y.J."/>
        </authorList>
    </citation>
    <scope>NUCLEOTIDE SEQUENCE [LARGE SCALE GENOMIC DNA]</scope>
    <source>
        <strain evidence="3 4">NKC5-3</strain>
    </source>
</reference>
<dbReference type="PANTHER" id="PTHR30388">
    <property type="entry name" value="ALDEHYDE OXIDOREDUCTASE MOLYBDENUM COFACTOR ASSEMBLY PROTEIN"/>
    <property type="match status" value="1"/>
</dbReference>
<dbReference type="Pfam" id="PF02625">
    <property type="entry name" value="XdhC_CoxI"/>
    <property type="match status" value="1"/>
</dbReference>
<proteinExistence type="predicted"/>
<dbReference type="KEGG" id="scia:HUG15_03285"/>
<dbReference type="Proteomes" id="UP000595823">
    <property type="component" value="Chromosome"/>
</dbReference>
<dbReference type="PANTHER" id="PTHR30388:SF6">
    <property type="entry name" value="XANTHINE DEHYDROGENASE SUBUNIT A-RELATED"/>
    <property type="match status" value="1"/>
</dbReference>
<dbReference type="InterPro" id="IPR027051">
    <property type="entry name" value="XdhC_Rossmann_dom"/>
</dbReference>
<dbReference type="Gene3D" id="3.40.50.720">
    <property type="entry name" value="NAD(P)-binding Rossmann-like Domain"/>
    <property type="match status" value="1"/>
</dbReference>
<dbReference type="InterPro" id="IPR052698">
    <property type="entry name" value="MoCofactor_Util/Proc"/>
</dbReference>
<organism evidence="3 4">
    <name type="scientific">Salicibibacter cibarius</name>
    <dbReference type="NCBI Taxonomy" id="2743000"/>
    <lineage>
        <taxon>Bacteria</taxon>
        <taxon>Bacillati</taxon>
        <taxon>Bacillota</taxon>
        <taxon>Bacilli</taxon>
        <taxon>Bacillales</taxon>
        <taxon>Bacillaceae</taxon>
        <taxon>Salicibibacter</taxon>
    </lineage>
</organism>
<name>A0A7T6Z0M4_9BACI</name>
<evidence type="ECO:0000313" key="4">
    <source>
        <dbReference type="Proteomes" id="UP000595823"/>
    </source>
</evidence>